<proteinExistence type="predicted"/>
<dbReference type="Proteomes" id="UP000827092">
    <property type="component" value="Unassembled WGS sequence"/>
</dbReference>
<sequence length="80" mass="8842">MPVGCRGGGISFSPPMGPLLPAQTAWAKNTLTQAVSVVDFVFGIRITTSGFICGFQCFEGFSLKKLIIWIEDNFLKRCYY</sequence>
<protein>
    <submittedName>
        <fullName evidence="1">Uncharacterized protein</fullName>
    </submittedName>
</protein>
<accession>A0AAV6UCV5</accession>
<evidence type="ECO:0000313" key="2">
    <source>
        <dbReference type="Proteomes" id="UP000827092"/>
    </source>
</evidence>
<organism evidence="1 2">
    <name type="scientific">Oedothorax gibbosus</name>
    <dbReference type="NCBI Taxonomy" id="931172"/>
    <lineage>
        <taxon>Eukaryota</taxon>
        <taxon>Metazoa</taxon>
        <taxon>Ecdysozoa</taxon>
        <taxon>Arthropoda</taxon>
        <taxon>Chelicerata</taxon>
        <taxon>Arachnida</taxon>
        <taxon>Araneae</taxon>
        <taxon>Araneomorphae</taxon>
        <taxon>Entelegynae</taxon>
        <taxon>Araneoidea</taxon>
        <taxon>Linyphiidae</taxon>
        <taxon>Erigoninae</taxon>
        <taxon>Oedothorax</taxon>
    </lineage>
</organism>
<dbReference type="AlphaFoldDB" id="A0AAV6UCV5"/>
<dbReference type="EMBL" id="JAFNEN010000514">
    <property type="protein sequence ID" value="KAG8181466.1"/>
    <property type="molecule type" value="Genomic_DNA"/>
</dbReference>
<evidence type="ECO:0000313" key="1">
    <source>
        <dbReference type="EMBL" id="KAG8181466.1"/>
    </source>
</evidence>
<name>A0AAV6UCV5_9ARAC</name>
<comment type="caution">
    <text evidence="1">The sequence shown here is derived from an EMBL/GenBank/DDBJ whole genome shotgun (WGS) entry which is preliminary data.</text>
</comment>
<reference evidence="1 2" key="1">
    <citation type="journal article" date="2022" name="Nat. Ecol. Evol.">
        <title>A masculinizing supergene underlies an exaggerated male reproductive morph in a spider.</title>
        <authorList>
            <person name="Hendrickx F."/>
            <person name="De Corte Z."/>
            <person name="Sonet G."/>
            <person name="Van Belleghem S.M."/>
            <person name="Kostlbacher S."/>
            <person name="Vangestel C."/>
        </authorList>
    </citation>
    <scope>NUCLEOTIDE SEQUENCE [LARGE SCALE GENOMIC DNA]</scope>
    <source>
        <strain evidence="1">W744_W776</strain>
    </source>
</reference>
<gene>
    <name evidence="1" type="ORF">JTE90_017527</name>
</gene>
<keyword evidence="2" id="KW-1185">Reference proteome</keyword>